<dbReference type="Gene3D" id="3.40.630.150">
    <property type="entry name" value="Malonyl-CoA decarboxylase, catalytic domain"/>
    <property type="match status" value="1"/>
</dbReference>
<dbReference type="InterPro" id="IPR038351">
    <property type="entry name" value="MCD_N_sf"/>
</dbReference>
<reference evidence="3" key="1">
    <citation type="submission" date="2022-11" db="UniProtKB">
        <authorList>
            <consortium name="EnsemblMetazoa"/>
        </authorList>
    </citation>
    <scope>IDENTIFICATION</scope>
</reference>
<feature type="domain" description="Malonyl-CoA decarboxylase N-terminal" evidence="2">
    <location>
        <begin position="121"/>
        <end position="216"/>
    </location>
</feature>
<dbReference type="OrthoDB" id="426718at2759"/>
<dbReference type="GO" id="GO:0006085">
    <property type="term" value="P:acetyl-CoA biosynthetic process"/>
    <property type="evidence" value="ECO:0007669"/>
    <property type="project" value="TreeGrafter"/>
</dbReference>
<dbReference type="AlphaFoldDB" id="A0A914BRT2"/>
<evidence type="ECO:0000313" key="4">
    <source>
        <dbReference type="Proteomes" id="UP000887568"/>
    </source>
</evidence>
<name>A0A914BRT2_PATMI</name>
<evidence type="ECO:0000259" key="1">
    <source>
        <dbReference type="Pfam" id="PF05292"/>
    </source>
</evidence>
<evidence type="ECO:0000259" key="2">
    <source>
        <dbReference type="Pfam" id="PF17408"/>
    </source>
</evidence>
<proteinExistence type="predicted"/>
<organism evidence="3 4">
    <name type="scientific">Patiria miniata</name>
    <name type="common">Bat star</name>
    <name type="synonym">Asterina miniata</name>
    <dbReference type="NCBI Taxonomy" id="46514"/>
    <lineage>
        <taxon>Eukaryota</taxon>
        <taxon>Metazoa</taxon>
        <taxon>Echinodermata</taxon>
        <taxon>Eleutherozoa</taxon>
        <taxon>Asterozoa</taxon>
        <taxon>Asteroidea</taxon>
        <taxon>Valvatacea</taxon>
        <taxon>Valvatida</taxon>
        <taxon>Asterinidae</taxon>
        <taxon>Patiria</taxon>
    </lineage>
</organism>
<evidence type="ECO:0008006" key="5">
    <source>
        <dbReference type="Google" id="ProtNLM"/>
    </source>
</evidence>
<dbReference type="PANTHER" id="PTHR28641">
    <property type="match status" value="1"/>
</dbReference>
<dbReference type="OMA" id="PIDWSTP"/>
<accession>A0A914BRT2</accession>
<dbReference type="InterPro" id="IPR035372">
    <property type="entry name" value="MCD_N"/>
</dbReference>
<protein>
    <recommendedName>
        <fullName evidence="5">Malonyl-CoA decarboxylase</fullName>
    </recommendedName>
</protein>
<dbReference type="GO" id="GO:0050080">
    <property type="term" value="F:malonyl-CoA decarboxylase activity"/>
    <property type="evidence" value="ECO:0007669"/>
    <property type="project" value="InterPro"/>
</dbReference>
<dbReference type="PANTHER" id="PTHR28641:SF1">
    <property type="entry name" value="MALONYL-COA DECARBOXYLASE, MITOCHONDRIAL"/>
    <property type="match status" value="1"/>
</dbReference>
<dbReference type="FunFam" id="3.40.630.150:FF:000001">
    <property type="entry name" value="Malonyl-CoA decarboxylase, mitochondrial"/>
    <property type="match status" value="1"/>
</dbReference>
<dbReference type="InterPro" id="IPR042303">
    <property type="entry name" value="Malonyl_CoA_deC_C_sf"/>
</dbReference>
<evidence type="ECO:0000313" key="3">
    <source>
        <dbReference type="EnsemblMetazoa" id="XP_038079013.1"/>
    </source>
</evidence>
<dbReference type="GO" id="GO:0006633">
    <property type="term" value="P:fatty acid biosynthetic process"/>
    <property type="evidence" value="ECO:0007669"/>
    <property type="project" value="InterPro"/>
</dbReference>
<dbReference type="Proteomes" id="UP000887568">
    <property type="component" value="Unplaced"/>
</dbReference>
<sequence length="535" mass="60699">MLRRFALLAVYSNLTKIKCSAPIHQHAWLATRHNPPSPRSLTNRLLSTSSVVMKDSQTTEQHDAVRRLLPDLLTPTEGGKWSPGRSLLMAEAHIRQFCSHYSNLDDTAKAKFLLALSQLCGVHHESVYKAFKNMESAQEKEEATLLQSEQRLAQMLTPGYKTLFANIGRLEGGIKFLVDMRADLRTFLHHHQQSLTSEAHLRALRETLKDMLAHWFSAGLLQLQTITWQSSCEMLQKISEYEAVHPVRGWADLKRRVGLYRRCFVYTHSSMPQEPVIILHAALTDRIPSSIKSIVGETRDHNPSKTPLALEEQEDPERITAAIFYSLSSTQMGLRGVDLGNHLIKHAVRKLQAEFPKLEMFSSLSPIPGFRSWLLAEIGRHPKGKNGAILFTSGELGDIQSLAGRSDESEMMTVRRLLSTNQWAQSEKLVDLLEQPLMRLCARYLYAEKHRGFALDSVANFHLGNGAVMWRLNWMGDLTPRGLTQSCGMMVNYRYYLDSTQHNSQAYTVEQKVSTTEQVLGLVEESRLLEQKSRL</sequence>
<dbReference type="EnsemblMetazoa" id="XM_038223085.1">
    <property type="protein sequence ID" value="XP_038079013.1"/>
    <property type="gene ID" value="LOC119746252"/>
</dbReference>
<dbReference type="GeneID" id="119746252"/>
<dbReference type="GO" id="GO:2001294">
    <property type="term" value="P:malonyl-CoA catabolic process"/>
    <property type="evidence" value="ECO:0007669"/>
    <property type="project" value="TreeGrafter"/>
</dbReference>
<dbReference type="InterPro" id="IPR038917">
    <property type="entry name" value="Malonyl_CoA_deC"/>
</dbReference>
<dbReference type="Pfam" id="PF05292">
    <property type="entry name" value="MCD"/>
    <property type="match status" value="1"/>
</dbReference>
<dbReference type="Pfam" id="PF17408">
    <property type="entry name" value="MCD_N"/>
    <property type="match status" value="1"/>
</dbReference>
<dbReference type="GO" id="GO:0005759">
    <property type="term" value="C:mitochondrial matrix"/>
    <property type="evidence" value="ECO:0007669"/>
    <property type="project" value="TreeGrafter"/>
</dbReference>
<dbReference type="RefSeq" id="XP_038079013.1">
    <property type="nucleotide sequence ID" value="XM_038223085.1"/>
</dbReference>
<feature type="domain" description="Malonyl-CoA decarboxylase C-terminal" evidence="1">
    <location>
        <begin position="219"/>
        <end position="495"/>
    </location>
</feature>
<dbReference type="InterPro" id="IPR007956">
    <property type="entry name" value="Malonyl_CoA_deC_C"/>
</dbReference>
<dbReference type="GO" id="GO:0005782">
    <property type="term" value="C:peroxisomal matrix"/>
    <property type="evidence" value="ECO:0007669"/>
    <property type="project" value="TreeGrafter"/>
</dbReference>
<keyword evidence="4" id="KW-1185">Reference proteome</keyword>
<dbReference type="Gene3D" id="1.20.140.90">
    <property type="entry name" value="Malonyl-CoA decarboxylase, oligemerization domain"/>
    <property type="match status" value="1"/>
</dbReference>